<keyword evidence="3" id="KW-1003">Cell membrane</keyword>
<evidence type="ECO:0000256" key="3">
    <source>
        <dbReference type="ARBA" id="ARBA00022475"/>
    </source>
</evidence>
<dbReference type="SUPFAM" id="SSF54631">
    <property type="entry name" value="CBS-domain pair"/>
    <property type="match status" value="1"/>
</dbReference>
<dbReference type="PANTHER" id="PTHR22777">
    <property type="entry name" value="HEMOLYSIN-RELATED"/>
    <property type="match status" value="1"/>
</dbReference>
<dbReference type="InterPro" id="IPR005170">
    <property type="entry name" value="Transptr-assoc_dom"/>
</dbReference>
<dbReference type="STRING" id="168384.SAMN05660368_00154"/>
<dbReference type="OrthoDB" id="9798188at2"/>
<evidence type="ECO:0000313" key="9">
    <source>
        <dbReference type="EMBL" id="EET61616.1"/>
    </source>
</evidence>
<dbReference type="InterPro" id="IPR016169">
    <property type="entry name" value="FAD-bd_PCMH_sub2"/>
</dbReference>
<accession>C6LCF2</accession>
<keyword evidence="5 6" id="KW-0129">CBS domain</keyword>
<name>C6LCF2_9FIRM</name>
<dbReference type="EMBL" id="ACCL02000005">
    <property type="protein sequence ID" value="EET61616.1"/>
    <property type="molecule type" value="Genomic_DNA"/>
</dbReference>
<evidence type="ECO:0000259" key="8">
    <source>
        <dbReference type="PROSITE" id="PS51371"/>
    </source>
</evidence>
<dbReference type="Pfam" id="PF00571">
    <property type="entry name" value="CBS"/>
    <property type="match status" value="2"/>
</dbReference>
<dbReference type="GO" id="GO:0050660">
    <property type="term" value="F:flavin adenine dinucleotide binding"/>
    <property type="evidence" value="ECO:0007669"/>
    <property type="project" value="InterPro"/>
</dbReference>
<evidence type="ECO:0000256" key="6">
    <source>
        <dbReference type="PROSITE-ProRule" id="PRU00703"/>
    </source>
</evidence>
<dbReference type="SMART" id="SM01091">
    <property type="entry name" value="CorC_HlyC"/>
    <property type="match status" value="1"/>
</dbReference>
<keyword evidence="3" id="KW-0472">Membrane</keyword>
<comment type="caution">
    <text evidence="9">The sequence shown here is derived from an EMBL/GenBank/DDBJ whole genome shotgun (WGS) entry which is preliminary data.</text>
</comment>
<dbReference type="Gene3D" id="3.10.580.10">
    <property type="entry name" value="CBS-domain"/>
    <property type="match status" value="1"/>
</dbReference>
<dbReference type="PANTHER" id="PTHR22777:SF32">
    <property type="entry name" value="UPF0053 INNER MEMBRANE PROTEIN YFJD"/>
    <property type="match status" value="1"/>
</dbReference>
<organism evidence="9 10">
    <name type="scientific">Marvinbryantia formatexigens DSM 14469</name>
    <dbReference type="NCBI Taxonomy" id="478749"/>
    <lineage>
        <taxon>Bacteria</taxon>
        <taxon>Bacillati</taxon>
        <taxon>Bacillota</taxon>
        <taxon>Clostridia</taxon>
        <taxon>Lachnospirales</taxon>
        <taxon>Lachnospiraceae</taxon>
        <taxon>Marvinbryantia</taxon>
    </lineage>
</organism>
<feature type="domain" description="CBS" evidence="8">
    <location>
        <begin position="63"/>
        <end position="124"/>
    </location>
</feature>
<dbReference type="GO" id="GO:0005886">
    <property type="term" value="C:plasma membrane"/>
    <property type="evidence" value="ECO:0007669"/>
    <property type="project" value="UniProtKB-SubCell"/>
</dbReference>
<gene>
    <name evidence="9" type="ORF">BRYFOR_06299</name>
</gene>
<evidence type="ECO:0000256" key="5">
    <source>
        <dbReference type="ARBA" id="ARBA00023122"/>
    </source>
</evidence>
<feature type="region of interest" description="Disordered" evidence="7">
    <location>
        <begin position="1"/>
        <end position="22"/>
    </location>
</feature>
<dbReference type="SUPFAM" id="SSF56176">
    <property type="entry name" value="FAD-binding/transporter-associated domain-like"/>
    <property type="match status" value="1"/>
</dbReference>
<feature type="domain" description="CBS" evidence="8">
    <location>
        <begin position="133"/>
        <end position="190"/>
    </location>
</feature>
<comment type="similarity">
    <text evidence="2">Belongs to the UPF0053 family.</text>
</comment>
<comment type="subcellular location">
    <subcellularLocation>
        <location evidence="1">Cell membrane</location>
        <topology evidence="1">Multi-pass membrane protein</topology>
    </subcellularLocation>
</comment>
<keyword evidence="10" id="KW-1185">Reference proteome</keyword>
<evidence type="ECO:0000313" key="10">
    <source>
        <dbReference type="Proteomes" id="UP000005561"/>
    </source>
</evidence>
<dbReference type="RefSeq" id="WP_006861094.1">
    <property type="nucleotide sequence ID" value="NZ_ACCL02000005.1"/>
</dbReference>
<dbReference type="FunFam" id="3.10.580.10:FF:000002">
    <property type="entry name" value="Magnesium/cobalt efflux protein CorC"/>
    <property type="match status" value="1"/>
</dbReference>
<proteinExistence type="inferred from homology"/>
<dbReference type="InterPro" id="IPR046342">
    <property type="entry name" value="CBS_dom_sf"/>
</dbReference>
<dbReference type="InterPro" id="IPR000644">
    <property type="entry name" value="CBS_dom"/>
</dbReference>
<dbReference type="Pfam" id="PF03471">
    <property type="entry name" value="CorC_HlyC"/>
    <property type="match status" value="1"/>
</dbReference>
<dbReference type="InterPro" id="IPR044751">
    <property type="entry name" value="Ion_transp-like_CBS"/>
</dbReference>
<evidence type="ECO:0000256" key="7">
    <source>
        <dbReference type="SAM" id="MobiDB-lite"/>
    </source>
</evidence>
<feature type="compositionally biased region" description="Low complexity" evidence="7">
    <location>
        <begin position="1"/>
        <end position="11"/>
    </location>
</feature>
<dbReference type="CDD" id="cd04590">
    <property type="entry name" value="CBS_pair_CorC_HlyC_assoc"/>
    <property type="match status" value="1"/>
</dbReference>
<evidence type="ECO:0000256" key="1">
    <source>
        <dbReference type="ARBA" id="ARBA00004651"/>
    </source>
</evidence>
<keyword evidence="4" id="KW-0677">Repeat</keyword>
<dbReference type="Proteomes" id="UP000005561">
    <property type="component" value="Unassembled WGS sequence"/>
</dbReference>
<dbReference type="AlphaFoldDB" id="C6LCF2"/>
<dbReference type="PROSITE" id="PS51371">
    <property type="entry name" value="CBS"/>
    <property type="match status" value="2"/>
</dbReference>
<evidence type="ECO:0000256" key="4">
    <source>
        <dbReference type="ARBA" id="ARBA00022737"/>
    </source>
</evidence>
<dbReference type="InterPro" id="IPR036318">
    <property type="entry name" value="FAD-bd_PCMH-like_sf"/>
</dbReference>
<dbReference type="Gene3D" id="3.30.465.10">
    <property type="match status" value="1"/>
</dbReference>
<protein>
    <submittedName>
        <fullName evidence="9">CBS domain protein</fullName>
    </submittedName>
</protein>
<dbReference type="eggNOG" id="COG1253">
    <property type="taxonomic scope" value="Bacteria"/>
</dbReference>
<evidence type="ECO:0000256" key="2">
    <source>
        <dbReference type="ARBA" id="ARBA00006337"/>
    </source>
</evidence>
<sequence length="289" mass="32944">MLKSLSGLLSRKLGKNPSGSDEYEEEIISMVNEGHEQGVIQESQAQMIQNIFDLTDKEAQDVMTHRRNITAIEGTMNLKDALAFMLDDTHSRFPVYLDNLDNIIGILFLKDAMRWHTRNPDYDNWQIKDIPSLLRKAVFIPETRDLSPLFKSMQTQKLQMVIVSDEYGQTAGLVAMEDILEEIVGNIQDEYDNDEPVIEKAGDDFLISGFAPLDEVSEALQLSLDDVEFETLNGFLISKLGRIPSDDDRSEIITDGYSFRILSVANKTIERVRAHRLPEEKKEEDEETK</sequence>
<reference evidence="9" key="1">
    <citation type="submission" date="2009-07" db="EMBL/GenBank/DDBJ databases">
        <authorList>
            <person name="Weinstock G."/>
            <person name="Sodergren E."/>
            <person name="Clifton S."/>
            <person name="Fulton L."/>
            <person name="Fulton B."/>
            <person name="Courtney L."/>
            <person name="Fronick C."/>
            <person name="Harrison M."/>
            <person name="Strong C."/>
            <person name="Farmer C."/>
            <person name="Delahaunty K."/>
            <person name="Markovic C."/>
            <person name="Hall O."/>
            <person name="Minx P."/>
            <person name="Tomlinson C."/>
            <person name="Mitreva M."/>
            <person name="Nelson J."/>
            <person name="Hou S."/>
            <person name="Wollam A."/>
            <person name="Pepin K.H."/>
            <person name="Johnson M."/>
            <person name="Bhonagiri V."/>
            <person name="Nash W.E."/>
            <person name="Warren W."/>
            <person name="Chinwalla A."/>
            <person name="Mardis E.R."/>
            <person name="Wilson R.K."/>
        </authorList>
    </citation>
    <scope>NUCLEOTIDE SEQUENCE [LARGE SCALE GENOMIC DNA]</scope>
    <source>
        <strain evidence="9">DSM 14469</strain>
    </source>
</reference>